<protein>
    <submittedName>
        <fullName evidence="2">Uncharacterized protein</fullName>
    </submittedName>
</protein>
<dbReference type="GeneID" id="19186656"/>
<comment type="caution">
    <text evidence="2">The sequence shown here is derived from an EMBL/GenBank/DDBJ whole genome shotgun (WGS) entry which is preliminary data.</text>
</comment>
<sequence>MSYFNFTIPDVPTLLEPYLENLPPAVQAYLTRTNLQTLLRVIVAISTYALFRPHLESLFRKMTGTPDRREEEARARLEFLRRQQQEGSGVAAGAGAGRTNKSVGIVGKDGKIYQVVPPQGGQQQQQQQQQQHGGGKNGTGRKKKDARKKA</sequence>
<dbReference type="EMBL" id="AMGX01000002">
    <property type="protein sequence ID" value="EXJ75227.1"/>
    <property type="molecule type" value="Genomic_DNA"/>
</dbReference>
<gene>
    <name evidence="2" type="ORF">A1O5_01923</name>
</gene>
<dbReference type="RefSeq" id="XP_007740729.1">
    <property type="nucleotide sequence ID" value="XM_007742539.1"/>
</dbReference>
<dbReference type="AlphaFoldDB" id="W9X413"/>
<dbReference type="InterPro" id="IPR011431">
    <property type="entry name" value="Trafficking_Pga2"/>
</dbReference>
<name>W9X413_9EURO</name>
<accession>W9X413</accession>
<evidence type="ECO:0000313" key="3">
    <source>
        <dbReference type="Proteomes" id="UP000019471"/>
    </source>
</evidence>
<feature type="region of interest" description="Disordered" evidence="1">
    <location>
        <begin position="81"/>
        <end position="150"/>
    </location>
</feature>
<dbReference type="HOGENOM" id="CLU_144977_0_0_1"/>
<feature type="compositionally biased region" description="Low complexity" evidence="1">
    <location>
        <begin position="119"/>
        <end position="131"/>
    </location>
</feature>
<dbReference type="Pfam" id="PF07543">
    <property type="entry name" value="PGA2"/>
    <property type="match status" value="1"/>
</dbReference>
<reference evidence="2 3" key="1">
    <citation type="submission" date="2013-03" db="EMBL/GenBank/DDBJ databases">
        <title>The Genome Sequence of Cladophialophora psammophila CBS 110553.</title>
        <authorList>
            <consortium name="The Broad Institute Genomics Platform"/>
            <person name="Cuomo C."/>
            <person name="de Hoog S."/>
            <person name="Gorbushina A."/>
            <person name="Walker B."/>
            <person name="Young S.K."/>
            <person name="Zeng Q."/>
            <person name="Gargeya S."/>
            <person name="Fitzgerald M."/>
            <person name="Haas B."/>
            <person name="Abouelleil A."/>
            <person name="Allen A.W."/>
            <person name="Alvarado L."/>
            <person name="Arachchi H.M."/>
            <person name="Berlin A.M."/>
            <person name="Chapman S.B."/>
            <person name="Gainer-Dewar J."/>
            <person name="Goldberg J."/>
            <person name="Griggs A."/>
            <person name="Gujja S."/>
            <person name="Hansen M."/>
            <person name="Howarth C."/>
            <person name="Imamovic A."/>
            <person name="Ireland A."/>
            <person name="Larimer J."/>
            <person name="McCowan C."/>
            <person name="Murphy C."/>
            <person name="Pearson M."/>
            <person name="Poon T.W."/>
            <person name="Priest M."/>
            <person name="Roberts A."/>
            <person name="Saif S."/>
            <person name="Shea T."/>
            <person name="Sisk P."/>
            <person name="Sykes S."/>
            <person name="Wortman J."/>
            <person name="Nusbaum C."/>
            <person name="Birren B."/>
        </authorList>
    </citation>
    <scope>NUCLEOTIDE SEQUENCE [LARGE SCALE GENOMIC DNA]</scope>
    <source>
        <strain evidence="2 3">CBS 110553</strain>
    </source>
</reference>
<dbReference type="Proteomes" id="UP000019471">
    <property type="component" value="Unassembled WGS sequence"/>
</dbReference>
<dbReference type="OrthoDB" id="4159320at2759"/>
<evidence type="ECO:0000256" key="1">
    <source>
        <dbReference type="SAM" id="MobiDB-lite"/>
    </source>
</evidence>
<evidence type="ECO:0000313" key="2">
    <source>
        <dbReference type="EMBL" id="EXJ75227.1"/>
    </source>
</evidence>
<proteinExistence type="predicted"/>
<organism evidence="2 3">
    <name type="scientific">Cladophialophora psammophila CBS 110553</name>
    <dbReference type="NCBI Taxonomy" id="1182543"/>
    <lineage>
        <taxon>Eukaryota</taxon>
        <taxon>Fungi</taxon>
        <taxon>Dikarya</taxon>
        <taxon>Ascomycota</taxon>
        <taxon>Pezizomycotina</taxon>
        <taxon>Eurotiomycetes</taxon>
        <taxon>Chaetothyriomycetidae</taxon>
        <taxon>Chaetothyriales</taxon>
        <taxon>Herpotrichiellaceae</taxon>
        <taxon>Cladophialophora</taxon>
    </lineage>
</organism>
<keyword evidence="3" id="KW-1185">Reference proteome</keyword>
<feature type="compositionally biased region" description="Basic residues" evidence="1">
    <location>
        <begin position="139"/>
        <end position="150"/>
    </location>
</feature>